<evidence type="ECO:0000313" key="1">
    <source>
        <dbReference type="EMBL" id="MBW4661210.1"/>
    </source>
</evidence>
<dbReference type="AlphaFoldDB" id="A0A951QER1"/>
<accession>A0A951QER1</accession>
<evidence type="ECO:0000313" key="2">
    <source>
        <dbReference type="Proteomes" id="UP000757435"/>
    </source>
</evidence>
<reference evidence="1" key="1">
    <citation type="submission" date="2021-05" db="EMBL/GenBank/DDBJ databases">
        <authorList>
            <person name="Pietrasiak N."/>
            <person name="Ward R."/>
            <person name="Stajich J.E."/>
            <person name="Kurbessoian T."/>
        </authorList>
    </citation>
    <scope>NUCLEOTIDE SEQUENCE</scope>
    <source>
        <strain evidence="1">UHER 2000/2452</strain>
    </source>
</reference>
<comment type="caution">
    <text evidence="1">The sequence shown here is derived from an EMBL/GenBank/DDBJ whole genome shotgun (WGS) entry which is preliminary data.</text>
</comment>
<dbReference type="Proteomes" id="UP000757435">
    <property type="component" value="Unassembled WGS sequence"/>
</dbReference>
<gene>
    <name evidence="1" type="ORF">KME15_21240</name>
</gene>
<name>A0A951QER1_9CYAN</name>
<protein>
    <submittedName>
        <fullName evidence="1">Calcium-binding protein</fullName>
    </submittedName>
</protein>
<proteinExistence type="predicted"/>
<sequence length="291" mass="32970">MRVLLTIAHFFKPNGGQHGSQRKDPRPRLQALTLSLSALHQLFSKSQGMIDIAQRSTLPVNQSQSCDLDIVICTTQNHHLLNHLSVPYHFYKHHPTQADPLALGFECQAVLQNCLGQYDYYCFLEDDLILHDPWFFVKLDWFTKQAGDLSLLQPNRYEVSAHALTCKTYIDGNLAPQVTAPFQNVQEQSQIQGTFLGLPIRFQRALNPHSGCYFLNANQMEHWAKQPDFMNKDSQFVGPLESAATLGIMKAFRVYKTAPEQANFLEIQHFGKVFLSLVGQKVDLVSPSPKS</sequence>
<dbReference type="EMBL" id="JAHHHD010000032">
    <property type="protein sequence ID" value="MBW4661210.1"/>
    <property type="molecule type" value="Genomic_DNA"/>
</dbReference>
<reference evidence="1" key="2">
    <citation type="journal article" date="2022" name="Microbiol. Resour. Announc.">
        <title>Metagenome Sequencing to Explore Phylogenomics of Terrestrial Cyanobacteria.</title>
        <authorList>
            <person name="Ward R.D."/>
            <person name="Stajich J.E."/>
            <person name="Johansen J.R."/>
            <person name="Huntemann M."/>
            <person name="Clum A."/>
            <person name="Foster B."/>
            <person name="Foster B."/>
            <person name="Roux S."/>
            <person name="Palaniappan K."/>
            <person name="Varghese N."/>
            <person name="Mukherjee S."/>
            <person name="Reddy T.B.K."/>
            <person name="Daum C."/>
            <person name="Copeland A."/>
            <person name="Chen I.A."/>
            <person name="Ivanova N.N."/>
            <person name="Kyrpides N.C."/>
            <person name="Shapiro N."/>
            <person name="Eloe-Fadrosh E.A."/>
            <person name="Pietrasiak N."/>
        </authorList>
    </citation>
    <scope>NUCLEOTIDE SEQUENCE</scope>
    <source>
        <strain evidence="1">UHER 2000/2452</strain>
    </source>
</reference>
<organism evidence="1 2">
    <name type="scientific">Drouetiella hepatica Uher 2000/2452</name>
    <dbReference type="NCBI Taxonomy" id="904376"/>
    <lineage>
        <taxon>Bacteria</taxon>
        <taxon>Bacillati</taxon>
        <taxon>Cyanobacteriota</taxon>
        <taxon>Cyanophyceae</taxon>
        <taxon>Oculatellales</taxon>
        <taxon>Oculatellaceae</taxon>
        <taxon>Drouetiella</taxon>
    </lineage>
</organism>